<keyword evidence="6" id="KW-0732">Signal</keyword>
<evidence type="ECO:0000256" key="3">
    <source>
        <dbReference type="ARBA" id="ARBA00021237"/>
    </source>
</evidence>
<keyword evidence="10" id="KW-0449">Lipoprotein</keyword>
<dbReference type="InterPro" id="IPR031381">
    <property type="entry name" value="YtcA"/>
</dbReference>
<accession>A0ABM7Y6F7</accession>
<evidence type="ECO:0000256" key="6">
    <source>
        <dbReference type="ARBA" id="ARBA00022729"/>
    </source>
</evidence>
<dbReference type="EMBL" id="AP025637">
    <property type="protein sequence ID" value="BDG73510.1"/>
    <property type="molecule type" value="Genomic_DNA"/>
</dbReference>
<keyword evidence="13" id="KW-1185">Reference proteome</keyword>
<name>A0ABM7Y6F7_9PROT</name>
<keyword evidence="9" id="KW-0564">Palmitate</keyword>
<evidence type="ECO:0000256" key="11">
    <source>
        <dbReference type="SAM" id="Phobius"/>
    </source>
</evidence>
<evidence type="ECO:0000256" key="2">
    <source>
        <dbReference type="ARBA" id="ARBA00008208"/>
    </source>
</evidence>
<protein>
    <recommendedName>
        <fullName evidence="3">Uncharacterized protein YtcA</fullName>
    </recommendedName>
</protein>
<reference evidence="12 13" key="1">
    <citation type="journal article" date="2016" name="Microbes Environ.">
        <title>Phylogenetically diverse aerobic anoxygenic phototrophic bacteria isolated from epilithic biofilms in Tama river, Japan.</title>
        <authorList>
            <person name="Hirose S."/>
            <person name="Matsuura K."/>
            <person name="Haruta S."/>
        </authorList>
    </citation>
    <scope>NUCLEOTIDE SEQUENCE [LARGE SCALE GENOMIC DNA]</scope>
    <source>
        <strain evidence="12 13">S08</strain>
    </source>
</reference>
<gene>
    <name evidence="12" type="ORF">Rmf_34390</name>
</gene>
<proteinExistence type="inferred from homology"/>
<evidence type="ECO:0000313" key="12">
    <source>
        <dbReference type="EMBL" id="BDG73510.1"/>
    </source>
</evidence>
<dbReference type="Proteomes" id="UP000831327">
    <property type="component" value="Chromosome"/>
</dbReference>
<evidence type="ECO:0000256" key="9">
    <source>
        <dbReference type="ARBA" id="ARBA00023139"/>
    </source>
</evidence>
<evidence type="ECO:0000313" key="13">
    <source>
        <dbReference type="Proteomes" id="UP000831327"/>
    </source>
</evidence>
<keyword evidence="7 11" id="KW-1133">Transmembrane helix</keyword>
<evidence type="ECO:0000256" key="7">
    <source>
        <dbReference type="ARBA" id="ARBA00022989"/>
    </source>
</evidence>
<evidence type="ECO:0000256" key="10">
    <source>
        <dbReference type="ARBA" id="ARBA00023288"/>
    </source>
</evidence>
<evidence type="ECO:0000256" key="4">
    <source>
        <dbReference type="ARBA" id="ARBA00022475"/>
    </source>
</evidence>
<feature type="transmembrane region" description="Helical" evidence="11">
    <location>
        <begin position="105"/>
        <end position="124"/>
    </location>
</feature>
<comment type="similarity">
    <text evidence="2">Belongs to the YtcA family.</text>
</comment>
<evidence type="ECO:0000256" key="1">
    <source>
        <dbReference type="ARBA" id="ARBA00004141"/>
    </source>
</evidence>
<evidence type="ECO:0000256" key="8">
    <source>
        <dbReference type="ARBA" id="ARBA00023136"/>
    </source>
</evidence>
<keyword evidence="5 11" id="KW-0812">Transmembrane</keyword>
<keyword evidence="8 11" id="KW-0472">Membrane</keyword>
<dbReference type="Pfam" id="PF17090">
    <property type="entry name" value="Ytca"/>
    <property type="match status" value="1"/>
</dbReference>
<evidence type="ECO:0000256" key="5">
    <source>
        <dbReference type="ARBA" id="ARBA00022692"/>
    </source>
</evidence>
<sequence>MSGLNGILAADTSERRCINIRASGDAFDASNDRYTIGAPELASRPVLYESVARYVARCTMSPSLPLFGAYFPFWLVCVGVGVVGAVALRVAFIRFGIDEVLPLRLLVYVCCAATIGLVIALTVYGR</sequence>
<feature type="transmembrane region" description="Helical" evidence="11">
    <location>
        <begin position="69"/>
        <end position="93"/>
    </location>
</feature>
<keyword evidence="4" id="KW-1003">Cell membrane</keyword>
<organism evidence="12 13">
    <name type="scientific">Roseomonas fluvialis</name>
    <dbReference type="NCBI Taxonomy" id="1750527"/>
    <lineage>
        <taxon>Bacteria</taxon>
        <taxon>Pseudomonadati</taxon>
        <taxon>Pseudomonadota</taxon>
        <taxon>Alphaproteobacteria</taxon>
        <taxon>Acetobacterales</taxon>
        <taxon>Roseomonadaceae</taxon>
        <taxon>Roseomonas</taxon>
    </lineage>
</organism>
<comment type="subcellular location">
    <subcellularLocation>
        <location evidence="1">Membrane</location>
        <topology evidence="1">Multi-pass membrane protein</topology>
    </subcellularLocation>
</comment>